<dbReference type="CDD" id="cd07061">
    <property type="entry name" value="HP_HAP_like"/>
    <property type="match status" value="1"/>
</dbReference>
<dbReference type="Proteomes" id="UP001162131">
    <property type="component" value="Unassembled WGS sequence"/>
</dbReference>
<keyword evidence="7" id="KW-0812">Transmembrane</keyword>
<proteinExistence type="inferred from homology"/>
<keyword evidence="9" id="KW-1185">Reference proteome</keyword>
<dbReference type="SUPFAM" id="SSF53254">
    <property type="entry name" value="Phosphoglycerate mutase-like"/>
    <property type="match status" value="1"/>
</dbReference>
<keyword evidence="3" id="KW-0732">Signal</keyword>
<dbReference type="PANTHER" id="PTHR11567:SF211">
    <property type="entry name" value="PROSTATIC ACID PHOSPHATASE"/>
    <property type="match status" value="1"/>
</dbReference>
<organism evidence="8 9">
    <name type="scientific">Blepharisma stoltei</name>
    <dbReference type="NCBI Taxonomy" id="1481888"/>
    <lineage>
        <taxon>Eukaryota</taxon>
        <taxon>Sar</taxon>
        <taxon>Alveolata</taxon>
        <taxon>Ciliophora</taxon>
        <taxon>Postciliodesmatophora</taxon>
        <taxon>Heterotrichea</taxon>
        <taxon>Heterotrichida</taxon>
        <taxon>Blepharismidae</taxon>
        <taxon>Blepharisma</taxon>
    </lineage>
</organism>
<dbReference type="Pfam" id="PF00328">
    <property type="entry name" value="His_Phos_2"/>
    <property type="match status" value="1"/>
</dbReference>
<keyword evidence="5" id="KW-1015">Disulfide bond</keyword>
<comment type="catalytic activity">
    <reaction evidence="1">
        <text>a phosphate monoester + H2O = an alcohol + phosphate</text>
        <dbReference type="Rhea" id="RHEA:15017"/>
        <dbReference type="ChEBI" id="CHEBI:15377"/>
        <dbReference type="ChEBI" id="CHEBI:30879"/>
        <dbReference type="ChEBI" id="CHEBI:43474"/>
        <dbReference type="ChEBI" id="CHEBI:67140"/>
        <dbReference type="EC" id="3.1.3.2"/>
    </reaction>
</comment>
<evidence type="ECO:0000256" key="3">
    <source>
        <dbReference type="ARBA" id="ARBA00022729"/>
    </source>
</evidence>
<sequence>MNGDIIIRAMSHYLFLALPLLVSCSTIFVVEVSRHGARTPVSFQPWDNDGRWSTYQPGELTPEGMRQHYLIGAELRNRYIVETQLLNETFYQPQINAYSTDVHRTLQSAESQMMGLYPPSTGPNLRVPQLEETAVPPIEVYNETEIIQELGQSALPNNTQVVPVHTDSSDREYLLLADDTCERYRYLVKLRKNSTDVLNLKSESAGIYQTIMAYFKVSLDEAESMFSDIVDSLRCNNWYGFTVPAVFGESFFTQANLLDDQLNQLVSYVPDLLSRYAGSDFLSNLSYLLNNAKNQANNLKFQFYSAHDDTLLNILSALQLGNLLQPTFASTLIFELIQDDNNAGIYNVTLTYNDVLQVVGNCPGTSCPLETFLEFINARAFPNITEACMMNYDNVNWGSLTKTDTKSSGSSGLEWYWWLIIAIGILACTCIAVLTAFYIIKKRKKSNKSAYGDLDFVESKGENLDFVESKA</sequence>
<protein>
    <recommendedName>
        <fullName evidence="10">Lysosomal acid phosphatase</fullName>
    </recommendedName>
</protein>
<dbReference type="Gene3D" id="3.40.50.1240">
    <property type="entry name" value="Phosphoglycerate mutase-like"/>
    <property type="match status" value="1"/>
</dbReference>
<dbReference type="EMBL" id="CAJZBQ010000035">
    <property type="protein sequence ID" value="CAG9323783.1"/>
    <property type="molecule type" value="Genomic_DNA"/>
</dbReference>
<evidence type="ECO:0000313" key="8">
    <source>
        <dbReference type="EMBL" id="CAG9323783.1"/>
    </source>
</evidence>
<name>A0AAU9JC13_9CILI</name>
<reference evidence="8" key="1">
    <citation type="submission" date="2021-09" db="EMBL/GenBank/DDBJ databases">
        <authorList>
            <consortium name="AG Swart"/>
            <person name="Singh M."/>
            <person name="Singh A."/>
            <person name="Seah K."/>
            <person name="Emmerich C."/>
        </authorList>
    </citation>
    <scope>NUCLEOTIDE SEQUENCE</scope>
    <source>
        <strain evidence="8">ATCC30299</strain>
    </source>
</reference>
<feature type="transmembrane region" description="Helical" evidence="7">
    <location>
        <begin position="12"/>
        <end position="30"/>
    </location>
</feature>
<keyword evidence="7" id="KW-1133">Transmembrane helix</keyword>
<evidence type="ECO:0000256" key="2">
    <source>
        <dbReference type="ARBA" id="ARBA00005375"/>
    </source>
</evidence>
<evidence type="ECO:0000256" key="6">
    <source>
        <dbReference type="ARBA" id="ARBA00023180"/>
    </source>
</evidence>
<evidence type="ECO:0000313" key="9">
    <source>
        <dbReference type="Proteomes" id="UP001162131"/>
    </source>
</evidence>
<evidence type="ECO:0000256" key="1">
    <source>
        <dbReference type="ARBA" id="ARBA00000032"/>
    </source>
</evidence>
<evidence type="ECO:0000256" key="4">
    <source>
        <dbReference type="ARBA" id="ARBA00022801"/>
    </source>
</evidence>
<dbReference type="InterPro" id="IPR000560">
    <property type="entry name" value="His_Pase_clade-2"/>
</dbReference>
<keyword evidence="6" id="KW-0325">Glycoprotein</keyword>
<keyword evidence="4" id="KW-0378">Hydrolase</keyword>
<evidence type="ECO:0000256" key="7">
    <source>
        <dbReference type="SAM" id="Phobius"/>
    </source>
</evidence>
<dbReference type="InterPro" id="IPR029033">
    <property type="entry name" value="His_PPase_superfam"/>
</dbReference>
<evidence type="ECO:0008006" key="10">
    <source>
        <dbReference type="Google" id="ProtNLM"/>
    </source>
</evidence>
<keyword evidence="7" id="KW-0472">Membrane</keyword>
<comment type="similarity">
    <text evidence="2">Belongs to the histidine acid phosphatase family.</text>
</comment>
<dbReference type="AlphaFoldDB" id="A0AAU9JC13"/>
<dbReference type="InterPro" id="IPR050645">
    <property type="entry name" value="Histidine_acid_phosphatase"/>
</dbReference>
<dbReference type="GO" id="GO:0003993">
    <property type="term" value="F:acid phosphatase activity"/>
    <property type="evidence" value="ECO:0007669"/>
    <property type="project" value="UniProtKB-EC"/>
</dbReference>
<accession>A0AAU9JC13</accession>
<gene>
    <name evidence="8" type="ORF">BSTOLATCC_MIC34819</name>
</gene>
<evidence type="ECO:0000256" key="5">
    <source>
        <dbReference type="ARBA" id="ARBA00023157"/>
    </source>
</evidence>
<dbReference type="PANTHER" id="PTHR11567">
    <property type="entry name" value="ACID PHOSPHATASE-RELATED"/>
    <property type="match status" value="1"/>
</dbReference>
<feature type="transmembrane region" description="Helical" evidence="7">
    <location>
        <begin position="415"/>
        <end position="440"/>
    </location>
</feature>
<comment type="caution">
    <text evidence="8">The sequence shown here is derived from an EMBL/GenBank/DDBJ whole genome shotgun (WGS) entry which is preliminary data.</text>
</comment>